<dbReference type="InterPro" id="IPR001296">
    <property type="entry name" value="Glyco_trans_1"/>
</dbReference>
<dbReference type="Pfam" id="PF00534">
    <property type="entry name" value="Glycos_transf_1"/>
    <property type="match status" value="1"/>
</dbReference>
<evidence type="ECO:0000259" key="3">
    <source>
        <dbReference type="Pfam" id="PF00534"/>
    </source>
</evidence>
<feature type="domain" description="Glycosyl transferase family 1" evidence="3">
    <location>
        <begin position="170"/>
        <end position="314"/>
    </location>
</feature>
<name>A0A839HBG3_9LACO</name>
<organism evidence="5 6">
    <name type="scientific">Limosilactobacillus albertensis</name>
    <dbReference type="NCBI Taxonomy" id="2759752"/>
    <lineage>
        <taxon>Bacteria</taxon>
        <taxon>Bacillati</taxon>
        <taxon>Bacillota</taxon>
        <taxon>Bacilli</taxon>
        <taxon>Lactobacillales</taxon>
        <taxon>Lactobacillaceae</taxon>
        <taxon>Limosilactobacillus</taxon>
    </lineage>
</organism>
<keyword evidence="2" id="KW-1133">Transmembrane helix</keyword>
<dbReference type="EMBL" id="JACIVD010000076">
    <property type="protein sequence ID" value="MBB1124547.1"/>
    <property type="molecule type" value="Genomic_DNA"/>
</dbReference>
<feature type="domain" description="Glycosyltransferase subfamily 4-like N-terminal" evidence="4">
    <location>
        <begin position="63"/>
        <end position="158"/>
    </location>
</feature>
<dbReference type="CDD" id="cd03801">
    <property type="entry name" value="GT4_PimA-like"/>
    <property type="match status" value="1"/>
</dbReference>
<evidence type="ECO:0000256" key="1">
    <source>
        <dbReference type="ARBA" id="ARBA00022679"/>
    </source>
</evidence>
<feature type="transmembrane region" description="Helical" evidence="2">
    <location>
        <begin position="46"/>
        <end position="64"/>
    </location>
</feature>
<dbReference type="GO" id="GO:0016757">
    <property type="term" value="F:glycosyltransferase activity"/>
    <property type="evidence" value="ECO:0007669"/>
    <property type="project" value="InterPro"/>
</dbReference>
<comment type="caution">
    <text evidence="5">The sequence shown here is derived from an EMBL/GenBank/DDBJ whole genome shotgun (WGS) entry which is preliminary data.</text>
</comment>
<dbReference type="Pfam" id="PF13439">
    <property type="entry name" value="Glyco_transf_4"/>
    <property type="match status" value="1"/>
</dbReference>
<dbReference type="Gene3D" id="3.40.50.2000">
    <property type="entry name" value="Glycogen Phosphorylase B"/>
    <property type="match status" value="2"/>
</dbReference>
<evidence type="ECO:0000313" key="6">
    <source>
        <dbReference type="Proteomes" id="UP000547628"/>
    </source>
</evidence>
<keyword evidence="1 5" id="KW-0808">Transferase</keyword>
<accession>A0A839HBG3</accession>
<dbReference type="InterPro" id="IPR028098">
    <property type="entry name" value="Glyco_trans_4-like_N"/>
</dbReference>
<dbReference type="PANTHER" id="PTHR46401:SF2">
    <property type="entry name" value="GLYCOSYLTRANSFERASE WBBK-RELATED"/>
    <property type="match status" value="1"/>
</dbReference>
<protein>
    <submittedName>
        <fullName evidence="5">Glycosyltransferase family 4 protein</fullName>
    </submittedName>
</protein>
<sequence>MKKYICEIGPGNSYPGGILTVINSYINSSYLNSFNLKHIVTASKRYKFLIFITGISYYVVLCLLKQVQISHIHMSERGSCTRAMVIIKINNFFGIPTIVHSHGSEIVEYYNSLSESMKKKFRNRMRDAKKIIVLTPGWREFWGKIVDSKNIVVIPNYVKIPKITKNYYADNKINLLFLGYIGDRKGTYDLIDAIKLLVSRGTNNIILRIAGNGEIEKCKKIIKEKKLEEYIKVIGWANAEKKDELLRKSDILILPSHFESFGIVVLEAMSYKLPVICGDKGFTKELITSGKDGVIAETGNPESIAKAICSISKNISTFGKNGFTKVSQNFSEERVLKQLSNLYSKLLK</sequence>
<evidence type="ECO:0000256" key="2">
    <source>
        <dbReference type="SAM" id="Phobius"/>
    </source>
</evidence>
<dbReference type="Proteomes" id="UP000547628">
    <property type="component" value="Unassembled WGS sequence"/>
</dbReference>
<dbReference type="SUPFAM" id="SSF53756">
    <property type="entry name" value="UDP-Glycosyltransferase/glycogen phosphorylase"/>
    <property type="match status" value="1"/>
</dbReference>
<gene>
    <name evidence="5" type="ORF">H5S41_11445</name>
</gene>
<reference evidence="5 6" key="1">
    <citation type="submission" date="2020-07" db="EMBL/GenBank/DDBJ databases">
        <title>Description of Limosilactobacillus balticus sp. nov., Limosilactobacillus agrestis sp. nov., Limosilactobacillus albertensis sp. nov., Limosilactobacillus rudii sp. nov., Limosilactobacillus fastidiosus sp. nov., five novel Limosilactobacillus species isolated from the vertebrate gastrointestinal tract, and proposal of 6 subspecies of Limosilactobacillus reuteri adapted to the gastrointestinal tract of specific vertebrate hosts.</title>
        <authorList>
            <person name="Li F."/>
            <person name="Cheng C."/>
            <person name="Zheng J."/>
            <person name="Quevedo R.M."/>
            <person name="Li J."/>
            <person name="Roos S."/>
            <person name="Gaenzle M.G."/>
            <person name="Walter J."/>
        </authorList>
    </citation>
    <scope>NUCLEOTIDE SEQUENCE [LARGE SCALE GENOMIC DNA]</scope>
    <source>
        <strain evidence="5 6">Lr3000</strain>
    </source>
</reference>
<evidence type="ECO:0000259" key="4">
    <source>
        <dbReference type="Pfam" id="PF13439"/>
    </source>
</evidence>
<proteinExistence type="predicted"/>
<keyword evidence="2" id="KW-0812">Transmembrane</keyword>
<dbReference type="AlphaFoldDB" id="A0A839HBG3"/>
<dbReference type="RefSeq" id="WP_182603400.1">
    <property type="nucleotide sequence ID" value="NZ_JACIVD010000076.1"/>
</dbReference>
<keyword evidence="2" id="KW-0472">Membrane</keyword>
<evidence type="ECO:0000313" key="5">
    <source>
        <dbReference type="EMBL" id="MBB1124547.1"/>
    </source>
</evidence>
<dbReference type="PANTHER" id="PTHR46401">
    <property type="entry name" value="GLYCOSYLTRANSFERASE WBBK-RELATED"/>
    <property type="match status" value="1"/>
</dbReference>